<gene>
    <name evidence="1" type="ORF">GCM10023258_15550</name>
</gene>
<name>A0ABP9J8G9_9MICO</name>
<protein>
    <submittedName>
        <fullName evidence="1">Uncharacterized protein</fullName>
    </submittedName>
</protein>
<sequence>MDARSVDHFAAAIAAVPQALSAEEREVLLPLFDRPSDDSVRGVAGGALHLLETAPDDGWQLRRPRASSYRYDLLVMCWEDSLSGHDPR</sequence>
<keyword evidence="2" id="KW-1185">Reference proteome</keyword>
<comment type="caution">
    <text evidence="1">The sequence shown here is derived from an EMBL/GenBank/DDBJ whole genome shotgun (WGS) entry which is preliminary data.</text>
</comment>
<reference evidence="2" key="1">
    <citation type="journal article" date="2019" name="Int. J. Syst. Evol. Microbiol.">
        <title>The Global Catalogue of Microorganisms (GCM) 10K type strain sequencing project: providing services to taxonomists for standard genome sequencing and annotation.</title>
        <authorList>
            <consortium name="The Broad Institute Genomics Platform"/>
            <consortium name="The Broad Institute Genome Sequencing Center for Infectious Disease"/>
            <person name="Wu L."/>
            <person name="Ma J."/>
        </authorList>
    </citation>
    <scope>NUCLEOTIDE SEQUENCE [LARGE SCALE GENOMIC DNA]</scope>
    <source>
        <strain evidence="2">JCM 17687</strain>
    </source>
</reference>
<organism evidence="1 2">
    <name type="scientific">Terrabacter aeriphilus</name>
    <dbReference type="NCBI Taxonomy" id="515662"/>
    <lineage>
        <taxon>Bacteria</taxon>
        <taxon>Bacillati</taxon>
        <taxon>Actinomycetota</taxon>
        <taxon>Actinomycetes</taxon>
        <taxon>Micrococcales</taxon>
        <taxon>Intrasporangiaceae</taxon>
        <taxon>Terrabacter</taxon>
    </lineage>
</organism>
<evidence type="ECO:0000313" key="2">
    <source>
        <dbReference type="Proteomes" id="UP001500427"/>
    </source>
</evidence>
<accession>A0ABP9J8G9</accession>
<dbReference type="EMBL" id="BAABIW010000010">
    <property type="protein sequence ID" value="GAA5023882.1"/>
    <property type="molecule type" value="Genomic_DNA"/>
</dbReference>
<proteinExistence type="predicted"/>
<evidence type="ECO:0000313" key="1">
    <source>
        <dbReference type="EMBL" id="GAA5023882.1"/>
    </source>
</evidence>
<dbReference type="Proteomes" id="UP001500427">
    <property type="component" value="Unassembled WGS sequence"/>
</dbReference>